<organism evidence="9 10">
    <name type="scientific">Sphingomonas taxi</name>
    <dbReference type="NCBI Taxonomy" id="1549858"/>
    <lineage>
        <taxon>Bacteria</taxon>
        <taxon>Pseudomonadati</taxon>
        <taxon>Pseudomonadota</taxon>
        <taxon>Alphaproteobacteria</taxon>
        <taxon>Sphingomonadales</taxon>
        <taxon>Sphingomonadaceae</taxon>
        <taxon>Sphingomonas</taxon>
    </lineage>
</organism>
<feature type="transmembrane region" description="Helical" evidence="7">
    <location>
        <begin position="43"/>
        <end position="62"/>
    </location>
</feature>
<keyword evidence="4 7" id="KW-0812">Transmembrane</keyword>
<feature type="domain" description="YetF C-terminal" evidence="8">
    <location>
        <begin position="99"/>
        <end position="161"/>
    </location>
</feature>
<dbReference type="PANTHER" id="PTHR34582:SF6">
    <property type="entry name" value="UPF0702 TRANSMEMBRANE PROTEIN YCAP"/>
    <property type="match status" value="1"/>
</dbReference>
<dbReference type="GO" id="GO:0005886">
    <property type="term" value="C:plasma membrane"/>
    <property type="evidence" value="ECO:0007669"/>
    <property type="project" value="UniProtKB-SubCell"/>
</dbReference>
<protein>
    <recommendedName>
        <fullName evidence="8">YetF C-terminal domain-containing protein</fullName>
    </recommendedName>
</protein>
<evidence type="ECO:0000313" key="10">
    <source>
        <dbReference type="Proteomes" id="UP000033200"/>
    </source>
</evidence>
<evidence type="ECO:0000256" key="1">
    <source>
        <dbReference type="ARBA" id="ARBA00004651"/>
    </source>
</evidence>
<dbReference type="PANTHER" id="PTHR34582">
    <property type="entry name" value="UPF0702 TRANSMEMBRANE PROTEIN YCAP"/>
    <property type="match status" value="1"/>
</dbReference>
<dbReference type="HOGENOM" id="CLU_077149_3_2_5"/>
<dbReference type="InterPro" id="IPR007353">
    <property type="entry name" value="DUF421"/>
</dbReference>
<dbReference type="Gene3D" id="3.30.240.20">
    <property type="entry name" value="bsu07140 like domains"/>
    <property type="match status" value="1"/>
</dbReference>
<keyword evidence="10" id="KW-1185">Reference proteome</keyword>
<dbReference type="eggNOG" id="COG2323">
    <property type="taxonomic scope" value="Bacteria"/>
</dbReference>
<comment type="similarity">
    <text evidence="2">Belongs to the UPF0702 family.</text>
</comment>
<reference evidence="9 10" key="1">
    <citation type="submission" date="2014-09" db="EMBL/GenBank/DDBJ databases">
        <title>Using Illumina technology Improving SMRT sequencing Genome Assembly by RASTools.</title>
        <authorList>
            <person name="Zhou Y."/>
            <person name="Ma T."/>
            <person name="Liu T."/>
        </authorList>
    </citation>
    <scope>NUCLEOTIDE SEQUENCE [LARGE SCALE GENOMIC DNA]</scope>
    <source>
        <strain evidence="9 10">ATCC 55669</strain>
    </source>
</reference>
<evidence type="ECO:0000256" key="4">
    <source>
        <dbReference type="ARBA" id="ARBA00022692"/>
    </source>
</evidence>
<dbReference type="KEGG" id="stax:MC45_04440"/>
<accession>A0A097EDW6</accession>
<dbReference type="Proteomes" id="UP000033200">
    <property type="component" value="Chromosome"/>
</dbReference>
<evidence type="ECO:0000259" key="8">
    <source>
        <dbReference type="Pfam" id="PF04239"/>
    </source>
</evidence>
<feature type="transmembrane region" description="Helical" evidence="7">
    <location>
        <begin position="12"/>
        <end position="36"/>
    </location>
</feature>
<dbReference type="InterPro" id="IPR023090">
    <property type="entry name" value="UPF0702_alpha/beta_dom_sf"/>
</dbReference>
<feature type="transmembrane region" description="Helical" evidence="7">
    <location>
        <begin position="68"/>
        <end position="89"/>
    </location>
</feature>
<keyword evidence="5 7" id="KW-1133">Transmembrane helix</keyword>
<proteinExistence type="inferred from homology"/>
<evidence type="ECO:0000256" key="6">
    <source>
        <dbReference type="ARBA" id="ARBA00023136"/>
    </source>
</evidence>
<evidence type="ECO:0000256" key="2">
    <source>
        <dbReference type="ARBA" id="ARBA00006448"/>
    </source>
</evidence>
<comment type="subcellular location">
    <subcellularLocation>
        <location evidence="1">Cell membrane</location>
        <topology evidence="1">Multi-pass membrane protein</topology>
    </subcellularLocation>
</comment>
<gene>
    <name evidence="9" type="ORF">MC45_04440</name>
</gene>
<dbReference type="AlphaFoldDB" id="A0A097EDW6"/>
<keyword evidence="3" id="KW-1003">Cell membrane</keyword>
<dbReference type="STRING" id="1549858.MC45_04440"/>
<evidence type="ECO:0000256" key="3">
    <source>
        <dbReference type="ARBA" id="ARBA00022475"/>
    </source>
</evidence>
<evidence type="ECO:0000256" key="5">
    <source>
        <dbReference type="ARBA" id="ARBA00022989"/>
    </source>
</evidence>
<keyword evidence="6 7" id="KW-0472">Membrane</keyword>
<dbReference type="EMBL" id="CP009571">
    <property type="protein sequence ID" value="AIT05778.1"/>
    <property type="molecule type" value="Genomic_DNA"/>
</dbReference>
<evidence type="ECO:0000256" key="7">
    <source>
        <dbReference type="SAM" id="Phobius"/>
    </source>
</evidence>
<evidence type="ECO:0000313" key="9">
    <source>
        <dbReference type="EMBL" id="AIT05778.1"/>
    </source>
</evidence>
<sequence length="163" mass="18426">MPDWSSMFKPELSLWEVIARGTIMYLFLFLVMRFLLKREGGQVNIADILVVVAVVDGAQPAFSGDAQSITESAVFVLTILFWSWVLNWASYHFKPLAFLTAAPPMVLVEDGKLNRANMRKALMNREELMQQLREEGVEDLELVHHVIMEGDGEISVIKKDDAA</sequence>
<dbReference type="RefSeq" id="WP_038660034.1">
    <property type="nucleotide sequence ID" value="NZ_CP009571.1"/>
</dbReference>
<name>A0A097EDW6_9SPHN</name>
<dbReference type="Pfam" id="PF04239">
    <property type="entry name" value="DUF421"/>
    <property type="match status" value="1"/>
</dbReference>